<dbReference type="AlphaFoldDB" id="A0A5J5DXX9"/>
<proteinExistence type="predicted"/>
<keyword evidence="1" id="KW-0812">Transmembrane</keyword>
<keyword evidence="1" id="KW-0472">Membrane</keyword>
<evidence type="ECO:0000313" key="4">
    <source>
        <dbReference type="Proteomes" id="UP000345527"/>
    </source>
</evidence>
<organism evidence="3 4">
    <name type="scientific">Bifidobacterium vespertilionis</name>
    <dbReference type="NCBI Taxonomy" id="2562524"/>
    <lineage>
        <taxon>Bacteria</taxon>
        <taxon>Bacillati</taxon>
        <taxon>Actinomycetota</taxon>
        <taxon>Actinomycetes</taxon>
        <taxon>Bifidobacteriales</taxon>
        <taxon>Bifidobacteriaceae</taxon>
        <taxon>Bifidobacterium</taxon>
    </lineage>
</organism>
<gene>
    <name evidence="3" type="ORF">EM848_00220</name>
    <name evidence="2" type="ORF">EMO90_02925</name>
</gene>
<dbReference type="EMBL" id="RZOA01000001">
    <property type="protein sequence ID" value="KAA8824680.1"/>
    <property type="molecule type" value="Genomic_DNA"/>
</dbReference>
<feature type="transmembrane region" description="Helical" evidence="1">
    <location>
        <begin position="91"/>
        <end position="112"/>
    </location>
</feature>
<keyword evidence="5" id="KW-1185">Reference proteome</keyword>
<evidence type="ECO:0000313" key="5">
    <source>
        <dbReference type="Proteomes" id="UP000374630"/>
    </source>
</evidence>
<accession>A0A5J5DXX9</accession>
<reference evidence="4 5" key="1">
    <citation type="journal article" date="2019" name="Syst. Appl. Microbiol.">
        <title>Characterization of Bifidobacterium species in feaces of the Egyptian fruit bat: Description of B. vespertilionis sp. nov. and B. rousetti sp. nov.</title>
        <authorList>
            <person name="Modesto M."/>
            <person name="Satti M."/>
            <person name="Watanabe K."/>
            <person name="Puglisi E."/>
            <person name="Morelli L."/>
            <person name="Huang C.-H."/>
            <person name="Liou J.-S."/>
            <person name="Miyashita M."/>
            <person name="Tamura T."/>
            <person name="Saito S."/>
            <person name="Mori K."/>
            <person name="Huang L."/>
            <person name="Sciavilla P."/>
            <person name="Sandri C."/>
            <person name="Spiezio C."/>
            <person name="Vitali F."/>
            <person name="Cavalieri D."/>
            <person name="Perpetuini G."/>
            <person name="Tofalo R."/>
            <person name="Bonetti A."/>
            <person name="Arita M."/>
            <person name="Mattarelli P."/>
        </authorList>
    </citation>
    <scope>NUCLEOTIDE SEQUENCE [LARGE SCALE GENOMIC DNA]</scope>
    <source>
        <strain evidence="2 5">RST16</strain>
        <strain evidence="3 4">RST8</strain>
    </source>
</reference>
<evidence type="ECO:0000313" key="3">
    <source>
        <dbReference type="EMBL" id="KAA8824680.1"/>
    </source>
</evidence>
<sequence>MRANLRNLSIALLVAGFAYAVAAVVMFAVIPGSGMSARLSFNTPSAMVNGPSAAFLYGICFVVTAIFLNADGVIGLLALRRERTDAIAPITLFQVIGWIAMILLFVLVILNLLAASTLWLLVFLATAGLFGGSGHVAQRVKQEIRAEEGRRYKGRGAR</sequence>
<evidence type="ECO:0000256" key="1">
    <source>
        <dbReference type="SAM" id="Phobius"/>
    </source>
</evidence>
<dbReference type="RefSeq" id="WP_150353003.1">
    <property type="nucleotide sequence ID" value="NZ_JAFEJW010000001.1"/>
</dbReference>
<protein>
    <submittedName>
        <fullName evidence="3">Uncharacterized protein</fullName>
    </submittedName>
</protein>
<dbReference type="EMBL" id="RZNZ01000003">
    <property type="protein sequence ID" value="KAA8821600.1"/>
    <property type="molecule type" value="Genomic_DNA"/>
</dbReference>
<feature type="transmembrane region" description="Helical" evidence="1">
    <location>
        <begin position="118"/>
        <end position="137"/>
    </location>
</feature>
<keyword evidence="1" id="KW-1133">Transmembrane helix</keyword>
<comment type="caution">
    <text evidence="3">The sequence shown here is derived from an EMBL/GenBank/DDBJ whole genome shotgun (WGS) entry which is preliminary data.</text>
</comment>
<evidence type="ECO:0000313" key="2">
    <source>
        <dbReference type="EMBL" id="KAA8821600.1"/>
    </source>
</evidence>
<feature type="transmembrane region" description="Helical" evidence="1">
    <location>
        <begin position="12"/>
        <end position="34"/>
    </location>
</feature>
<feature type="transmembrane region" description="Helical" evidence="1">
    <location>
        <begin position="54"/>
        <end position="79"/>
    </location>
</feature>
<dbReference type="Proteomes" id="UP000374630">
    <property type="component" value="Unassembled WGS sequence"/>
</dbReference>
<name>A0A5J5DXX9_9BIFI</name>
<dbReference type="Proteomes" id="UP000345527">
    <property type="component" value="Unassembled WGS sequence"/>
</dbReference>